<dbReference type="SMART" id="SM00220">
    <property type="entry name" value="S_TKc"/>
    <property type="match status" value="1"/>
</dbReference>
<dbReference type="OrthoDB" id="69842at2759"/>
<dbReference type="InterPro" id="IPR000333">
    <property type="entry name" value="TGFB_receptor"/>
</dbReference>
<keyword evidence="14" id="KW-0460">Magnesium</keyword>
<dbReference type="InterPro" id="IPR011009">
    <property type="entry name" value="Kinase-like_dom_sf"/>
</dbReference>
<name>A0A9X6NG16_HYPEX</name>
<dbReference type="InterPro" id="IPR000719">
    <property type="entry name" value="Prot_kinase_dom"/>
</dbReference>
<protein>
    <recommendedName>
        <fullName evidence="5">receptor protein serine/threonine kinase</fullName>
        <ecNumber evidence="5">2.7.11.30</ecNumber>
    </recommendedName>
</protein>
<feature type="domain" description="Protein kinase" evidence="21">
    <location>
        <begin position="225"/>
        <end position="526"/>
    </location>
</feature>
<feature type="binding site" evidence="18">
    <location>
        <position position="252"/>
    </location>
    <ligand>
        <name>ATP</name>
        <dbReference type="ChEBI" id="CHEBI:30616"/>
    </ligand>
</feature>
<dbReference type="GO" id="GO:0004675">
    <property type="term" value="F:transmembrane receptor protein serine/threonine kinase activity"/>
    <property type="evidence" value="ECO:0007669"/>
    <property type="project" value="UniProtKB-EC"/>
</dbReference>
<dbReference type="CDD" id="cd23532">
    <property type="entry name" value="TFP_LU_ECD_BMPR1"/>
    <property type="match status" value="1"/>
</dbReference>
<dbReference type="Gene3D" id="1.10.510.10">
    <property type="entry name" value="Transferase(Phosphotransferase) domain 1"/>
    <property type="match status" value="1"/>
</dbReference>
<keyword evidence="6" id="KW-0723">Serine/threonine-protein kinase</keyword>
<evidence type="ECO:0000256" key="11">
    <source>
        <dbReference type="ARBA" id="ARBA00022741"/>
    </source>
</evidence>
<dbReference type="SUPFAM" id="SSF57302">
    <property type="entry name" value="Snake toxin-like"/>
    <property type="match status" value="1"/>
</dbReference>
<evidence type="ECO:0000256" key="7">
    <source>
        <dbReference type="ARBA" id="ARBA00022679"/>
    </source>
</evidence>
<keyword evidence="12" id="KW-0418">Kinase</keyword>
<dbReference type="GO" id="GO:0005886">
    <property type="term" value="C:plasma membrane"/>
    <property type="evidence" value="ECO:0007669"/>
    <property type="project" value="TreeGrafter"/>
</dbReference>
<comment type="subcellular location">
    <subcellularLocation>
        <location evidence="3">Membrane</location>
        <topology evidence="3">Single-pass type I membrane protein</topology>
    </subcellularLocation>
</comment>
<dbReference type="InterPro" id="IPR001245">
    <property type="entry name" value="Ser-Thr/Tyr_kinase_cat_dom"/>
</dbReference>
<keyword evidence="16 19" id="KW-0472">Membrane</keyword>
<dbReference type="EMBL" id="MTYJ01000331">
    <property type="protein sequence ID" value="OWA53581.1"/>
    <property type="molecule type" value="Genomic_DNA"/>
</dbReference>
<dbReference type="SMART" id="SM00467">
    <property type="entry name" value="GS"/>
    <property type="match status" value="1"/>
</dbReference>
<feature type="signal peptide" evidence="20">
    <location>
        <begin position="1"/>
        <end position="20"/>
    </location>
</feature>
<evidence type="ECO:0000256" key="19">
    <source>
        <dbReference type="SAM" id="Phobius"/>
    </source>
</evidence>
<dbReference type="Proteomes" id="UP000192578">
    <property type="component" value="Unassembled WGS sequence"/>
</dbReference>
<evidence type="ECO:0000256" key="10">
    <source>
        <dbReference type="ARBA" id="ARBA00022729"/>
    </source>
</evidence>
<dbReference type="InterPro" id="IPR017441">
    <property type="entry name" value="Protein_kinase_ATP_BS"/>
</dbReference>
<dbReference type="PANTHER" id="PTHR23255:SF68">
    <property type="entry name" value="RECEPTOR PROTEIN SERINE_THREONINE KINASE"/>
    <property type="match status" value="1"/>
</dbReference>
<dbReference type="PANTHER" id="PTHR23255">
    <property type="entry name" value="TRANSFORMING GROWTH FACTOR-BETA RECEPTOR TYPE I AND II"/>
    <property type="match status" value="1"/>
</dbReference>
<keyword evidence="15 19" id="KW-1133">Transmembrane helix</keyword>
<feature type="transmembrane region" description="Helical" evidence="19">
    <location>
        <begin position="139"/>
        <end position="159"/>
    </location>
</feature>
<reference evidence="23" key="3">
    <citation type="submission" date="2017-01" db="EMBL/GenBank/DDBJ databases">
        <authorList>
            <person name="Yoshida Y."/>
            <person name="Koutsovoulos G."/>
            <person name="Laetsch D."/>
            <person name="Stevens L."/>
            <person name="Kumar S."/>
            <person name="Horikawa D."/>
            <person name="Ishino K."/>
            <person name="Komine S."/>
            <person name="Tomita M."/>
            <person name="Blaxter M."/>
            <person name="Arakawa K."/>
        </authorList>
    </citation>
    <scope>NUCLEOTIDE SEQUENCE</scope>
    <source>
        <strain evidence="23">Z151</strain>
        <tissue evidence="23">All body</tissue>
    </source>
</reference>
<evidence type="ECO:0000313" key="23">
    <source>
        <dbReference type="EMBL" id="OWA53580.1"/>
    </source>
</evidence>
<evidence type="ECO:0000256" key="5">
    <source>
        <dbReference type="ARBA" id="ARBA00012401"/>
    </source>
</evidence>
<evidence type="ECO:0000256" key="8">
    <source>
        <dbReference type="ARBA" id="ARBA00022692"/>
    </source>
</evidence>
<reference evidence="24" key="2">
    <citation type="submission" date="2017-01" db="EMBL/GenBank/DDBJ databases">
        <title>Comparative genomics of anhydrobiosis in the tardigrade Hypsibius dujardini.</title>
        <authorList>
            <person name="Yoshida Y."/>
            <person name="Koutsovoulos G."/>
            <person name="Laetsch D."/>
            <person name="Stevens L."/>
            <person name="Kumar S."/>
            <person name="Horikawa D."/>
            <person name="Ishino K."/>
            <person name="Komine S."/>
            <person name="Tomita M."/>
            <person name="Blaxter M."/>
            <person name="Arakawa K."/>
        </authorList>
    </citation>
    <scope>NUCLEOTIDE SEQUENCE [LARGE SCALE GENOMIC DNA]</scope>
    <source>
        <strain evidence="24">Z151</strain>
    </source>
</reference>
<evidence type="ECO:0000259" key="22">
    <source>
        <dbReference type="PROSITE" id="PS51256"/>
    </source>
</evidence>
<accession>A0A9X6NG16</accession>
<dbReference type="Gene3D" id="3.30.200.20">
    <property type="entry name" value="Phosphorylase Kinase, domain 1"/>
    <property type="match status" value="1"/>
</dbReference>
<dbReference type="InterPro" id="IPR003605">
    <property type="entry name" value="GS_dom"/>
</dbReference>
<evidence type="ECO:0000259" key="21">
    <source>
        <dbReference type="PROSITE" id="PS50011"/>
    </source>
</evidence>
<keyword evidence="10 20" id="KW-0732">Signal</keyword>
<dbReference type="EMBL" id="MTYJ01000331">
    <property type="protein sequence ID" value="OWA53580.1"/>
    <property type="molecule type" value="Genomic_DNA"/>
</dbReference>
<evidence type="ECO:0000256" key="9">
    <source>
        <dbReference type="ARBA" id="ARBA00022723"/>
    </source>
</evidence>
<comment type="caution">
    <text evidence="23">The sequence shown here is derived from an EMBL/GenBank/DDBJ whole genome shotgun (WGS) entry which is preliminary data.</text>
</comment>
<keyword evidence="9" id="KW-0479">Metal-binding</keyword>
<dbReference type="Pfam" id="PF08515">
    <property type="entry name" value="TGF_beta_GS"/>
    <property type="match status" value="1"/>
</dbReference>
<evidence type="ECO:0000256" key="17">
    <source>
        <dbReference type="ARBA" id="ARBA00023170"/>
    </source>
</evidence>
<dbReference type="InterPro" id="IPR008271">
    <property type="entry name" value="Ser/Thr_kinase_AS"/>
</dbReference>
<evidence type="ECO:0000256" key="20">
    <source>
        <dbReference type="SAM" id="SignalP"/>
    </source>
</evidence>
<evidence type="ECO:0000256" key="2">
    <source>
        <dbReference type="ARBA" id="ARBA00001946"/>
    </source>
</evidence>
<evidence type="ECO:0000256" key="14">
    <source>
        <dbReference type="ARBA" id="ARBA00022842"/>
    </source>
</evidence>
<keyword evidence="13 18" id="KW-0067">ATP-binding</keyword>
<dbReference type="Pfam" id="PF01064">
    <property type="entry name" value="Activin_recp"/>
    <property type="match status" value="1"/>
</dbReference>
<dbReference type="PROSITE" id="PS50011">
    <property type="entry name" value="PROTEIN_KINASE_DOM"/>
    <property type="match status" value="1"/>
</dbReference>
<gene>
    <name evidence="23" type="ORF">BV898_18003</name>
</gene>
<keyword evidence="17 23" id="KW-0675">Receptor</keyword>
<feature type="chain" id="PRO_5041155746" description="receptor protein serine/threonine kinase" evidence="20">
    <location>
        <begin position="21"/>
        <end position="526"/>
    </location>
</feature>
<dbReference type="Gene3D" id="2.10.60.10">
    <property type="entry name" value="CD59"/>
    <property type="match status" value="1"/>
</dbReference>
<sequence length="526" mass="59262">MFLPLISFIFCVALFYPASALDCYCEGEGCADHHVNSTCVGARNSKCFAAVREELDKLTEVLHTVYTFGCLPADENTILQCKGNLPPQIRYRFQIKCCDEEDFCNRDLEPELPPRTTTTTTTPAYDALPRSGFHLDWRYVGPALGCLLAVAIAVFVVTWRKCRRSQLTKKNLAENQSLMFHSWNPFGAPSDGDKNGVPFGGEHSMSSGSGSGCPRLVQMTVARQLQFVMNIGRGRYGEVWRAIFRGEDVAVKIFSSLDQESWESETQLYQTDLLRHDNLLGFKVADIGGTGSATQMLLVTDYHPRGSLYDFLKTLQRPLTIHEVFRMAHSIAAGLSHLHGDVVGTTSKPIIAHRDIKSKNILVREDGQCVVADFGLAVRKDDRNNALVDSDKRQGTRRYMAPEILDNSIRKAEFDSFLKADMYSFGLVLWELASCLEPFPGHGLSDYKLPYDEVGVDPDFATMERHVCLERNRPKIRHDWKLDEWKNILRKLMEECWSQDPGARLTALNVKKKLAKNMPPPAIHAF</sequence>
<evidence type="ECO:0000313" key="24">
    <source>
        <dbReference type="Proteomes" id="UP000192578"/>
    </source>
</evidence>
<dbReference type="SUPFAM" id="SSF56112">
    <property type="entry name" value="Protein kinase-like (PK-like)"/>
    <property type="match status" value="1"/>
</dbReference>
<keyword evidence="8 19" id="KW-0812">Transmembrane</keyword>
<evidence type="ECO:0000256" key="12">
    <source>
        <dbReference type="ARBA" id="ARBA00022777"/>
    </source>
</evidence>
<evidence type="ECO:0000256" key="6">
    <source>
        <dbReference type="ARBA" id="ARBA00022527"/>
    </source>
</evidence>
<evidence type="ECO:0000256" key="3">
    <source>
        <dbReference type="ARBA" id="ARBA00004479"/>
    </source>
</evidence>
<dbReference type="EC" id="2.7.11.30" evidence="5"/>
<evidence type="ECO:0000256" key="1">
    <source>
        <dbReference type="ARBA" id="ARBA00001936"/>
    </source>
</evidence>
<dbReference type="PROSITE" id="PS00108">
    <property type="entry name" value="PROTEIN_KINASE_ST"/>
    <property type="match status" value="1"/>
</dbReference>
<proteinExistence type="inferred from homology"/>
<feature type="domain" description="GS" evidence="22">
    <location>
        <begin position="170"/>
        <end position="224"/>
    </location>
</feature>
<comment type="cofactor">
    <cofactor evidence="2">
        <name>Mg(2+)</name>
        <dbReference type="ChEBI" id="CHEBI:18420"/>
    </cofactor>
</comment>
<dbReference type="GO" id="GO:0043235">
    <property type="term" value="C:receptor complex"/>
    <property type="evidence" value="ECO:0007669"/>
    <property type="project" value="TreeGrafter"/>
</dbReference>
<keyword evidence="24" id="KW-1185">Reference proteome</keyword>
<dbReference type="PROSITE" id="PS00107">
    <property type="entry name" value="PROTEIN_KINASE_ATP"/>
    <property type="match status" value="1"/>
</dbReference>
<evidence type="ECO:0000256" key="15">
    <source>
        <dbReference type="ARBA" id="ARBA00022989"/>
    </source>
</evidence>
<evidence type="ECO:0000256" key="4">
    <source>
        <dbReference type="ARBA" id="ARBA00009605"/>
    </source>
</evidence>
<organism evidence="23 24">
    <name type="scientific">Hypsibius exemplaris</name>
    <name type="common">Freshwater tardigrade</name>
    <dbReference type="NCBI Taxonomy" id="2072580"/>
    <lineage>
        <taxon>Eukaryota</taxon>
        <taxon>Metazoa</taxon>
        <taxon>Ecdysozoa</taxon>
        <taxon>Tardigrada</taxon>
        <taxon>Eutardigrada</taxon>
        <taxon>Parachela</taxon>
        <taxon>Hypsibioidea</taxon>
        <taxon>Hypsibiidae</taxon>
        <taxon>Hypsibius</taxon>
    </lineage>
</organism>
<keyword evidence="7" id="KW-0808">Transferase</keyword>
<dbReference type="InterPro" id="IPR045860">
    <property type="entry name" value="Snake_toxin-like_sf"/>
</dbReference>
<keyword evidence="11 18" id="KW-0547">Nucleotide-binding</keyword>
<reference evidence="23" key="1">
    <citation type="journal article" date="2017" name="PLoS Biol.">
        <title>Comparative genomics of the tardigrades Hypsibius dujardini and Ramazzottius varieornatus.</title>
        <authorList>
            <person name="Yoshida Y."/>
            <person name="Koutsovoulos G."/>
            <person name="Laetsch D.R."/>
            <person name="Stevens L."/>
            <person name="Kumar S."/>
            <person name="Horikawa D.D."/>
            <person name="Ishino K."/>
            <person name="Komine S."/>
            <person name="Kunieda T."/>
            <person name="Tomita M."/>
            <person name="Blaxter M."/>
            <person name="Arakawa K."/>
        </authorList>
    </citation>
    <scope>NUCLEOTIDE SEQUENCE</scope>
    <source>
        <strain evidence="23">Z151</strain>
    </source>
</reference>
<comment type="cofactor">
    <cofactor evidence="1">
        <name>Mn(2+)</name>
        <dbReference type="ChEBI" id="CHEBI:29035"/>
    </cofactor>
</comment>
<dbReference type="GO" id="GO:0005524">
    <property type="term" value="F:ATP binding"/>
    <property type="evidence" value="ECO:0007669"/>
    <property type="project" value="UniProtKB-UniRule"/>
</dbReference>
<comment type="similarity">
    <text evidence="4">Belongs to the protein kinase superfamily. TKL Ser/Thr protein kinase family. TGFB receptor subfamily.</text>
</comment>
<evidence type="ECO:0000256" key="18">
    <source>
        <dbReference type="PROSITE-ProRule" id="PRU10141"/>
    </source>
</evidence>
<dbReference type="PROSITE" id="PS51256">
    <property type="entry name" value="GS"/>
    <property type="match status" value="1"/>
</dbReference>
<dbReference type="Pfam" id="PF07714">
    <property type="entry name" value="PK_Tyr_Ser-Thr"/>
    <property type="match status" value="1"/>
</dbReference>
<dbReference type="FunFam" id="2.10.60.10:FF:000021">
    <property type="entry name" value="Receptor protein serine/threonine kinase"/>
    <property type="match status" value="1"/>
</dbReference>
<dbReference type="InterPro" id="IPR000472">
    <property type="entry name" value="Activin_recp"/>
</dbReference>
<evidence type="ECO:0000256" key="13">
    <source>
        <dbReference type="ARBA" id="ARBA00022840"/>
    </source>
</evidence>
<dbReference type="GO" id="GO:0006950">
    <property type="term" value="P:response to stress"/>
    <property type="evidence" value="ECO:0007669"/>
    <property type="project" value="UniProtKB-ARBA"/>
</dbReference>
<evidence type="ECO:0000256" key="16">
    <source>
        <dbReference type="ARBA" id="ARBA00023136"/>
    </source>
</evidence>
<dbReference type="AlphaFoldDB" id="A0A9X6NG16"/>
<dbReference type="GO" id="GO:0071363">
    <property type="term" value="P:cellular response to growth factor stimulus"/>
    <property type="evidence" value="ECO:0007669"/>
    <property type="project" value="TreeGrafter"/>
</dbReference>